<accession>A0A7R9HDH5</accession>
<dbReference type="AlphaFoldDB" id="A0A7R9HDH5"/>
<name>A0A7R9HDH5_TIMPO</name>
<reference evidence="2" key="1">
    <citation type="submission" date="2020-11" db="EMBL/GenBank/DDBJ databases">
        <authorList>
            <person name="Tran Van P."/>
        </authorList>
    </citation>
    <scope>NUCLEOTIDE SEQUENCE</scope>
</reference>
<proteinExistence type="predicted"/>
<organism evidence="2">
    <name type="scientific">Timema poppense</name>
    <name type="common">Walking stick</name>
    <dbReference type="NCBI Taxonomy" id="170557"/>
    <lineage>
        <taxon>Eukaryota</taxon>
        <taxon>Metazoa</taxon>
        <taxon>Ecdysozoa</taxon>
        <taxon>Arthropoda</taxon>
        <taxon>Hexapoda</taxon>
        <taxon>Insecta</taxon>
        <taxon>Pterygota</taxon>
        <taxon>Neoptera</taxon>
        <taxon>Polyneoptera</taxon>
        <taxon>Phasmatodea</taxon>
        <taxon>Timematodea</taxon>
        <taxon>Timematoidea</taxon>
        <taxon>Timematidae</taxon>
        <taxon>Timema</taxon>
    </lineage>
</organism>
<feature type="compositionally biased region" description="Acidic residues" evidence="1">
    <location>
        <begin position="48"/>
        <end position="60"/>
    </location>
</feature>
<feature type="region of interest" description="Disordered" evidence="1">
    <location>
        <begin position="36"/>
        <end position="69"/>
    </location>
</feature>
<sequence>MAVTMNTFYTAATGHTGPPDCFPQIGVPSDYPSSCYPWTHTSAPPAAEMEEDDEEEDEPMDTDHGVNGR</sequence>
<gene>
    <name evidence="2" type="ORF">TPSB3V08_LOCUS11503</name>
</gene>
<dbReference type="EMBL" id="OD012637">
    <property type="protein sequence ID" value="CAD7417076.1"/>
    <property type="molecule type" value="Genomic_DNA"/>
</dbReference>
<protein>
    <submittedName>
        <fullName evidence="2">Uncharacterized protein</fullName>
    </submittedName>
</protein>
<evidence type="ECO:0000256" key="1">
    <source>
        <dbReference type="SAM" id="MobiDB-lite"/>
    </source>
</evidence>
<evidence type="ECO:0000313" key="2">
    <source>
        <dbReference type="EMBL" id="CAD7417076.1"/>
    </source>
</evidence>